<accession>A0A2M8QFX6</accession>
<comment type="similarity">
    <text evidence="1">Belongs to the metallophosphoesterase superfamily. YfcE family.</text>
</comment>
<dbReference type="CDD" id="cd00838">
    <property type="entry name" value="MPP_superfamily"/>
    <property type="match status" value="1"/>
</dbReference>
<dbReference type="EMBL" id="PGTN01000008">
    <property type="protein sequence ID" value="PJF48707.1"/>
    <property type="molecule type" value="Genomic_DNA"/>
</dbReference>
<dbReference type="AlphaFoldDB" id="A0A2M8QFX6"/>
<evidence type="ECO:0000313" key="4">
    <source>
        <dbReference type="Proteomes" id="UP000230790"/>
    </source>
</evidence>
<evidence type="ECO:0000259" key="2">
    <source>
        <dbReference type="Pfam" id="PF12850"/>
    </source>
</evidence>
<dbReference type="PANTHER" id="PTHR42850:SF2">
    <property type="entry name" value="BLL5683 PROTEIN"/>
    <property type="match status" value="1"/>
</dbReference>
<feature type="domain" description="Calcineurin-like phosphoesterase" evidence="2">
    <location>
        <begin position="1"/>
        <end position="199"/>
    </location>
</feature>
<gene>
    <name evidence="3" type="ORF">CUN48_02315</name>
</gene>
<evidence type="ECO:0000256" key="1">
    <source>
        <dbReference type="ARBA" id="ARBA00008950"/>
    </source>
</evidence>
<dbReference type="InterPro" id="IPR024654">
    <property type="entry name" value="Calcineurin-like_PHP_lpxH"/>
</dbReference>
<dbReference type="InterPro" id="IPR029052">
    <property type="entry name" value="Metallo-depent_PP-like"/>
</dbReference>
<organism evidence="3 4">
    <name type="scientific">Candidatus Thermofonsia Clade 3 bacterium</name>
    <dbReference type="NCBI Taxonomy" id="2364212"/>
    <lineage>
        <taxon>Bacteria</taxon>
        <taxon>Bacillati</taxon>
        <taxon>Chloroflexota</taxon>
        <taxon>Candidatus Thermofontia</taxon>
        <taxon>Candidatus Thermofonsia Clade 3</taxon>
    </lineage>
</organism>
<dbReference type="InterPro" id="IPR050126">
    <property type="entry name" value="Ap4A_hydrolase"/>
</dbReference>
<sequence length="277" mass="30755">MKLAVLSDIHGNYPALLNAVEHVEVWRPDVVVIAGDTVNRGPRSADCLNLVLAKARAAGWLMVIGNHEEYVIAQSKPDCPTVGPQAEIQRASRWTYEQLNRDVSALEAMPFARELPGPAGDARITHASMLGTRDGVYPQTTDDELPPKLGQPLPAVFCVGHTHQPLTRTLNGTLVVNAGSVGLPFDGDWRLSYAQVTCHSGRWHARIVRLAYDRQQAERDFYETGFLDEGGALARVMLRELQIASGLIYGWAKEFEQPVRSGEITLEQSVERFLRRY</sequence>
<dbReference type="GO" id="GO:0005737">
    <property type="term" value="C:cytoplasm"/>
    <property type="evidence" value="ECO:0007669"/>
    <property type="project" value="TreeGrafter"/>
</dbReference>
<proteinExistence type="inferred from homology"/>
<evidence type="ECO:0000313" key="3">
    <source>
        <dbReference type="EMBL" id="PJF48707.1"/>
    </source>
</evidence>
<dbReference type="Proteomes" id="UP000230790">
    <property type="component" value="Unassembled WGS sequence"/>
</dbReference>
<dbReference type="SUPFAM" id="SSF56300">
    <property type="entry name" value="Metallo-dependent phosphatases"/>
    <property type="match status" value="1"/>
</dbReference>
<reference evidence="3 4" key="1">
    <citation type="submission" date="2017-11" db="EMBL/GenBank/DDBJ databases">
        <title>Evolution of Phototrophy in the Chloroflexi Phylum Driven by Horizontal Gene Transfer.</title>
        <authorList>
            <person name="Ward L.M."/>
            <person name="Hemp J."/>
            <person name="Shih P.M."/>
            <person name="Mcglynn S.E."/>
            <person name="Fischer W."/>
        </authorList>
    </citation>
    <scope>NUCLEOTIDE SEQUENCE [LARGE SCALE GENOMIC DNA]</scope>
    <source>
        <strain evidence="3">JP3_7</strain>
    </source>
</reference>
<dbReference type="Pfam" id="PF12850">
    <property type="entry name" value="Metallophos_2"/>
    <property type="match status" value="1"/>
</dbReference>
<comment type="caution">
    <text evidence="3">The sequence shown here is derived from an EMBL/GenBank/DDBJ whole genome shotgun (WGS) entry which is preliminary data.</text>
</comment>
<dbReference type="Gene3D" id="3.60.21.10">
    <property type="match status" value="1"/>
</dbReference>
<protein>
    <submittedName>
        <fullName evidence="3">Metallophosphoesterase</fullName>
    </submittedName>
</protein>
<dbReference type="GO" id="GO:0016791">
    <property type="term" value="F:phosphatase activity"/>
    <property type="evidence" value="ECO:0007669"/>
    <property type="project" value="TreeGrafter"/>
</dbReference>
<dbReference type="PANTHER" id="PTHR42850">
    <property type="entry name" value="METALLOPHOSPHOESTERASE"/>
    <property type="match status" value="1"/>
</dbReference>
<name>A0A2M8QFX6_9CHLR</name>